<keyword evidence="3" id="KW-1185">Reference proteome</keyword>
<evidence type="ECO:0000256" key="1">
    <source>
        <dbReference type="SAM" id="MobiDB-lite"/>
    </source>
</evidence>
<feature type="compositionally biased region" description="Basic and acidic residues" evidence="1">
    <location>
        <begin position="99"/>
        <end position="112"/>
    </location>
</feature>
<evidence type="ECO:0000313" key="2">
    <source>
        <dbReference type="EMBL" id="OWY94888.1"/>
    </source>
</evidence>
<organism evidence="2 3">
    <name type="scientific">Phytophthora megakarya</name>
    <dbReference type="NCBI Taxonomy" id="4795"/>
    <lineage>
        <taxon>Eukaryota</taxon>
        <taxon>Sar</taxon>
        <taxon>Stramenopiles</taxon>
        <taxon>Oomycota</taxon>
        <taxon>Peronosporomycetes</taxon>
        <taxon>Peronosporales</taxon>
        <taxon>Peronosporaceae</taxon>
        <taxon>Phytophthora</taxon>
    </lineage>
</organism>
<protein>
    <submittedName>
        <fullName evidence="2">Uncharacterized protein</fullName>
    </submittedName>
</protein>
<name>A0A225UPJ9_9STRA</name>
<dbReference type="OrthoDB" id="126738at2759"/>
<evidence type="ECO:0000313" key="3">
    <source>
        <dbReference type="Proteomes" id="UP000198211"/>
    </source>
</evidence>
<gene>
    <name evidence="2" type="ORF">PHMEG_00035255</name>
</gene>
<proteinExistence type="predicted"/>
<accession>A0A225UPJ9</accession>
<dbReference type="AlphaFoldDB" id="A0A225UPJ9"/>
<comment type="caution">
    <text evidence="2">The sequence shown here is derived from an EMBL/GenBank/DDBJ whole genome shotgun (WGS) entry which is preliminary data.</text>
</comment>
<sequence length="112" mass="12565">MKIIDEVGYENFLLEREDGEHKEQVVAHMSFLVTYRYPTELLRRGADDIAAQLEYEEQFDEEADVAPARAVVGATAVSSTAAKGRNGSKRRRAAMVGEEAMRGSDTRMVELR</sequence>
<dbReference type="Proteomes" id="UP000198211">
    <property type="component" value="Unassembled WGS sequence"/>
</dbReference>
<dbReference type="EMBL" id="NBNE01013690">
    <property type="protein sequence ID" value="OWY94888.1"/>
    <property type="molecule type" value="Genomic_DNA"/>
</dbReference>
<reference evidence="3" key="1">
    <citation type="submission" date="2017-03" db="EMBL/GenBank/DDBJ databases">
        <title>Phytopthora megakarya and P. palmivora, two closely related causual agents of cacao black pod achieved similar genome size and gene model numbers by different mechanisms.</title>
        <authorList>
            <person name="Ali S."/>
            <person name="Shao J."/>
            <person name="Larry D.J."/>
            <person name="Kronmiller B."/>
            <person name="Shen D."/>
            <person name="Strem M.D."/>
            <person name="Melnick R.L."/>
            <person name="Guiltinan M.J."/>
            <person name="Tyler B.M."/>
            <person name="Meinhardt L.W."/>
            <person name="Bailey B.A."/>
        </authorList>
    </citation>
    <scope>NUCLEOTIDE SEQUENCE [LARGE SCALE GENOMIC DNA]</scope>
    <source>
        <strain evidence="3">zdho120</strain>
    </source>
</reference>
<feature type="region of interest" description="Disordered" evidence="1">
    <location>
        <begin position="79"/>
        <end position="112"/>
    </location>
</feature>